<feature type="region of interest" description="Disordered" evidence="8">
    <location>
        <begin position="1"/>
        <end position="30"/>
    </location>
</feature>
<keyword evidence="4" id="KW-0378">Hydrolase</keyword>
<dbReference type="InterPro" id="IPR050570">
    <property type="entry name" value="Cell_wall_metabolism_enzyme"/>
</dbReference>
<dbReference type="Proteomes" id="UP001237448">
    <property type="component" value="Unassembled WGS sequence"/>
</dbReference>
<keyword evidence="7" id="KW-0175">Coiled coil</keyword>
<sequence>MAALAGTMPAATADPLAAAPAQTPSDPARDVAARRGDLALIQGQMKLSDETVARLRREIQALGADRDKLHQQLVDTGNRTQDTEAKALTAEARLASLDSNEDNIRVSLQSRRGLLVEVLASLERMGRNPPPAMLVSPDDALQAVRTAMLLGIVLPEMRQETEVLIGNLKELARVRAEITAQRDTLRQALEALAENRTRTELLVEERQKVLAQEETTLAAEQAHASSLAQQAANLKDLIARMERDNGPAQQAARSAGAATANQNAGAPPSKASLAALHDPSRLAPALPFEQAKGMLNLPVSGTVLRDFGADDGSGGQEKGLTIATAPEAGVTAPCDGWVVFAGTFRSYGRLLIINAGGGYHVVMAGMDKINVGLGQFVLTGEPVAAMGADKIVGNGTISDADVAKVALTGASSAAKPTLYIEFRKDGVSIDPTPWWSNQGEKARG</sequence>
<dbReference type="Gene3D" id="6.10.250.3150">
    <property type="match status" value="1"/>
</dbReference>
<dbReference type="InterPro" id="IPR011055">
    <property type="entry name" value="Dup_hybrid_motif"/>
</dbReference>
<evidence type="ECO:0000256" key="2">
    <source>
        <dbReference type="ARBA" id="ARBA00022670"/>
    </source>
</evidence>
<feature type="coiled-coil region" evidence="7">
    <location>
        <begin position="168"/>
        <end position="195"/>
    </location>
</feature>
<dbReference type="Gene3D" id="2.70.70.10">
    <property type="entry name" value="Glucose Permease (Domain IIA)"/>
    <property type="match status" value="1"/>
</dbReference>
<evidence type="ECO:0000313" key="11">
    <source>
        <dbReference type="Proteomes" id="UP001237448"/>
    </source>
</evidence>
<dbReference type="Pfam" id="PF01551">
    <property type="entry name" value="Peptidase_M23"/>
    <property type="match status" value="1"/>
</dbReference>
<name>A0ABU0FNI4_9HYPH</name>
<evidence type="ECO:0000256" key="3">
    <source>
        <dbReference type="ARBA" id="ARBA00022723"/>
    </source>
</evidence>
<keyword evidence="5" id="KW-0862">Zinc</keyword>
<evidence type="ECO:0000313" key="10">
    <source>
        <dbReference type="EMBL" id="MDQ0396170.1"/>
    </source>
</evidence>
<dbReference type="PANTHER" id="PTHR21666:SF288">
    <property type="entry name" value="CELL DIVISION PROTEIN YTFB"/>
    <property type="match status" value="1"/>
</dbReference>
<dbReference type="EMBL" id="JAUSVK010000001">
    <property type="protein sequence ID" value="MDQ0396170.1"/>
    <property type="molecule type" value="Genomic_DNA"/>
</dbReference>
<gene>
    <name evidence="10" type="ORF">J3R73_005962</name>
</gene>
<proteinExistence type="predicted"/>
<keyword evidence="3" id="KW-0479">Metal-binding</keyword>
<organism evidence="10 11">
    <name type="scientific">Labrys monachus</name>
    <dbReference type="NCBI Taxonomy" id="217067"/>
    <lineage>
        <taxon>Bacteria</taxon>
        <taxon>Pseudomonadati</taxon>
        <taxon>Pseudomonadota</taxon>
        <taxon>Alphaproteobacteria</taxon>
        <taxon>Hyphomicrobiales</taxon>
        <taxon>Xanthobacteraceae</taxon>
        <taxon>Labrys</taxon>
    </lineage>
</organism>
<evidence type="ECO:0000256" key="8">
    <source>
        <dbReference type="SAM" id="MobiDB-lite"/>
    </source>
</evidence>
<feature type="region of interest" description="Disordered" evidence="8">
    <location>
        <begin position="245"/>
        <end position="272"/>
    </location>
</feature>
<accession>A0ABU0FNI4</accession>
<protein>
    <submittedName>
        <fullName evidence="10">Septal ring factor EnvC (AmiA/AmiB activator)</fullName>
    </submittedName>
</protein>
<evidence type="ECO:0000256" key="5">
    <source>
        <dbReference type="ARBA" id="ARBA00022833"/>
    </source>
</evidence>
<dbReference type="PANTHER" id="PTHR21666">
    <property type="entry name" value="PEPTIDASE-RELATED"/>
    <property type="match status" value="1"/>
</dbReference>
<keyword evidence="2" id="KW-0645">Protease</keyword>
<dbReference type="CDD" id="cd12797">
    <property type="entry name" value="M23_peptidase"/>
    <property type="match status" value="1"/>
</dbReference>
<keyword evidence="11" id="KW-1185">Reference proteome</keyword>
<evidence type="ECO:0000256" key="4">
    <source>
        <dbReference type="ARBA" id="ARBA00022801"/>
    </source>
</evidence>
<feature type="domain" description="M23ase beta-sheet core" evidence="9">
    <location>
        <begin position="317"/>
        <end position="431"/>
    </location>
</feature>
<comment type="cofactor">
    <cofactor evidence="1">
        <name>Zn(2+)</name>
        <dbReference type="ChEBI" id="CHEBI:29105"/>
    </cofactor>
</comment>
<evidence type="ECO:0000256" key="7">
    <source>
        <dbReference type="SAM" id="Coils"/>
    </source>
</evidence>
<dbReference type="InterPro" id="IPR016047">
    <property type="entry name" value="M23ase_b-sheet_dom"/>
</dbReference>
<dbReference type="RefSeq" id="WP_307436046.1">
    <property type="nucleotide sequence ID" value="NZ_JAUSVK010000001.1"/>
</dbReference>
<feature type="compositionally biased region" description="Low complexity" evidence="8">
    <location>
        <begin position="246"/>
        <end position="268"/>
    </location>
</feature>
<keyword evidence="6" id="KW-0482">Metalloprotease</keyword>
<evidence type="ECO:0000259" key="9">
    <source>
        <dbReference type="Pfam" id="PF01551"/>
    </source>
</evidence>
<dbReference type="SUPFAM" id="SSF51261">
    <property type="entry name" value="Duplicated hybrid motif"/>
    <property type="match status" value="1"/>
</dbReference>
<reference evidence="10 11" key="1">
    <citation type="submission" date="2023-07" db="EMBL/GenBank/DDBJ databases">
        <title>Genomic Encyclopedia of Type Strains, Phase IV (KMG-IV): sequencing the most valuable type-strain genomes for metagenomic binning, comparative biology and taxonomic classification.</title>
        <authorList>
            <person name="Goeker M."/>
        </authorList>
    </citation>
    <scope>NUCLEOTIDE SEQUENCE [LARGE SCALE GENOMIC DNA]</scope>
    <source>
        <strain evidence="10 11">DSM 5896</strain>
    </source>
</reference>
<evidence type="ECO:0000256" key="1">
    <source>
        <dbReference type="ARBA" id="ARBA00001947"/>
    </source>
</evidence>
<feature type="compositionally biased region" description="Low complexity" evidence="8">
    <location>
        <begin position="1"/>
        <end position="24"/>
    </location>
</feature>
<comment type="caution">
    <text evidence="10">The sequence shown here is derived from an EMBL/GenBank/DDBJ whole genome shotgun (WGS) entry which is preliminary data.</text>
</comment>
<evidence type="ECO:0000256" key="6">
    <source>
        <dbReference type="ARBA" id="ARBA00023049"/>
    </source>
</evidence>